<evidence type="ECO:0000313" key="2">
    <source>
        <dbReference type="Proteomes" id="UP000297966"/>
    </source>
</evidence>
<name>A0A4Y9LRY9_9BRAD</name>
<dbReference type="GO" id="GO:0006260">
    <property type="term" value="P:DNA replication"/>
    <property type="evidence" value="ECO:0007669"/>
    <property type="project" value="InterPro"/>
</dbReference>
<proteinExistence type="predicted"/>
<keyword evidence="2" id="KW-1185">Reference proteome</keyword>
<organism evidence="1 2">
    <name type="scientific">Bradyrhizobium niftali</name>
    <dbReference type="NCBI Taxonomy" id="2560055"/>
    <lineage>
        <taxon>Bacteria</taxon>
        <taxon>Pseudomonadati</taxon>
        <taxon>Pseudomonadota</taxon>
        <taxon>Alphaproteobacteria</taxon>
        <taxon>Hyphomicrobiales</taxon>
        <taxon>Nitrobacteraceae</taxon>
        <taxon>Bradyrhizobium</taxon>
    </lineage>
</organism>
<accession>A0A4Y9LRY9</accession>
<comment type="caution">
    <text evidence="1">The sequence shown here is derived from an EMBL/GenBank/DDBJ whole genome shotgun (WGS) entry which is preliminary data.</text>
</comment>
<reference evidence="1 2" key="1">
    <citation type="submission" date="2019-03" db="EMBL/GenBank/DDBJ databases">
        <title>Bradyrhizobium diversity isolated from nodules of Chamaecrista fasciculata.</title>
        <authorList>
            <person name="Klepa M.S."/>
            <person name="Urquiaga M.O."/>
            <person name="Hungria M."/>
            <person name="Delamuta J.R."/>
        </authorList>
    </citation>
    <scope>NUCLEOTIDE SEQUENCE [LARGE SCALE GENOMIC DNA]</scope>
    <source>
        <strain evidence="1 2">CNPSo 3448</strain>
    </source>
</reference>
<dbReference type="OrthoDB" id="8223665at2"/>
<sequence>MIPDTKSGLPEMACVSAMQKAIRRSLEREAMVFAVELMHTSRGFHSMVCNRLEVICHEDLDTVAAPWVVPFVATALARSRERYSSKIGEARLMVGNCTRIMCRAPKSRAGCHFAAAIGLRSMLEDFAPTIPDWANDQHTLQGRKMGRGLDHFRKEGAKLIPPPKGE</sequence>
<dbReference type="Gene3D" id="1.20.272.10">
    <property type="match status" value="1"/>
</dbReference>
<dbReference type="SUPFAM" id="SSF48019">
    <property type="entry name" value="post-AAA+ oligomerization domain-like"/>
    <property type="match status" value="1"/>
</dbReference>
<dbReference type="AlphaFoldDB" id="A0A4Y9LRY9"/>
<evidence type="ECO:0000313" key="1">
    <source>
        <dbReference type="EMBL" id="TFV44793.1"/>
    </source>
</evidence>
<dbReference type="GO" id="GO:0003677">
    <property type="term" value="F:DNA binding"/>
    <property type="evidence" value="ECO:0007669"/>
    <property type="project" value="InterPro"/>
</dbReference>
<dbReference type="RefSeq" id="WP_135176745.1">
    <property type="nucleotide sequence ID" value="NZ_SPQT01000017.1"/>
</dbReference>
<dbReference type="InterPro" id="IPR008921">
    <property type="entry name" value="DNA_pol3_clamp-load_cplx_C"/>
</dbReference>
<gene>
    <name evidence="1" type="ORF">E4K65_27290</name>
</gene>
<dbReference type="Proteomes" id="UP000297966">
    <property type="component" value="Unassembled WGS sequence"/>
</dbReference>
<protein>
    <submittedName>
        <fullName evidence="1">Uncharacterized protein</fullName>
    </submittedName>
</protein>
<dbReference type="EMBL" id="SPQT01000017">
    <property type="protein sequence ID" value="TFV44793.1"/>
    <property type="molecule type" value="Genomic_DNA"/>
</dbReference>